<dbReference type="PANTHER" id="PTHR43420">
    <property type="entry name" value="ACETYLTRANSFERASE"/>
    <property type="match status" value="1"/>
</dbReference>
<dbReference type="SUPFAM" id="SSF55729">
    <property type="entry name" value="Acyl-CoA N-acyltransferases (Nat)"/>
    <property type="match status" value="1"/>
</dbReference>
<dbReference type="CDD" id="cd04301">
    <property type="entry name" value="NAT_SF"/>
    <property type="match status" value="1"/>
</dbReference>
<comment type="caution">
    <text evidence="4">The sequence shown here is derived from an EMBL/GenBank/DDBJ whole genome shotgun (WGS) entry which is preliminary data.</text>
</comment>
<dbReference type="EMBL" id="JADOTZ010000001">
    <property type="protein sequence ID" value="MBG6084712.1"/>
    <property type="molecule type" value="Genomic_DNA"/>
</dbReference>
<feature type="domain" description="N-acetyltransferase" evidence="3">
    <location>
        <begin position="173"/>
        <end position="323"/>
    </location>
</feature>
<dbReference type="PANTHER" id="PTHR43420:SF12">
    <property type="entry name" value="N-ACETYLTRANSFERASE DOMAIN-CONTAINING PROTEIN"/>
    <property type="match status" value="1"/>
</dbReference>
<proteinExistence type="predicted"/>
<keyword evidence="2" id="KW-0012">Acyltransferase</keyword>
<evidence type="ECO:0000313" key="4">
    <source>
        <dbReference type="EMBL" id="MBG6084712.1"/>
    </source>
</evidence>
<dbReference type="GO" id="GO:0016747">
    <property type="term" value="F:acyltransferase activity, transferring groups other than amino-acyl groups"/>
    <property type="evidence" value="ECO:0007669"/>
    <property type="project" value="InterPro"/>
</dbReference>
<reference evidence="4" key="1">
    <citation type="submission" date="2020-11" db="EMBL/GenBank/DDBJ databases">
        <title>Sequencing the genomes of 1000 actinobacteria strains.</title>
        <authorList>
            <person name="Klenk H.-P."/>
        </authorList>
    </citation>
    <scope>NUCLEOTIDE SEQUENCE</scope>
    <source>
        <strain evidence="4">DSM 26152</strain>
    </source>
</reference>
<dbReference type="RefSeq" id="WP_196835981.1">
    <property type="nucleotide sequence ID" value="NZ_JADOTZ010000001.1"/>
</dbReference>
<evidence type="ECO:0000259" key="3">
    <source>
        <dbReference type="PROSITE" id="PS51186"/>
    </source>
</evidence>
<sequence length="338" mass="37195">MYSSRPLVLADVPAWTALFNLVSQHDDFGEVTTEAEIADGFTLPGFTAAEDTRGWWDGDQLIAVTEVSVRQLLGEDAIARSFVDGLVHPAYRGRGLGTDIMRWGIDRARALAAQRHPGAQVQIDTWNMVEQQEFAELAAAWGLSPARYFSEMRLAVASWTAPEPTAEQRRILEATASYSPELLETTYRAHQDAFRDHWNFTPGTLERWKHFIDGSTYQPVFARLAMSAQHPDDPVDAYVHCTRNSEEELYVALVGTRRRARGRGLATALLTDVVRQAQQTPGITEVSLGVDAASPTGADGLYERIGFTVVRRSVEYSMRVPALQTPAATGAAGGLTEA</sequence>
<dbReference type="InterPro" id="IPR016181">
    <property type="entry name" value="Acyl_CoA_acyltransferase"/>
</dbReference>
<evidence type="ECO:0000256" key="2">
    <source>
        <dbReference type="ARBA" id="ARBA00023315"/>
    </source>
</evidence>
<evidence type="ECO:0000313" key="5">
    <source>
        <dbReference type="Proteomes" id="UP000625033"/>
    </source>
</evidence>
<keyword evidence="5" id="KW-1185">Reference proteome</keyword>
<dbReference type="Pfam" id="PF00583">
    <property type="entry name" value="Acetyltransf_1"/>
    <property type="match status" value="2"/>
</dbReference>
<feature type="domain" description="N-acetyltransferase" evidence="3">
    <location>
        <begin position="2"/>
        <end position="162"/>
    </location>
</feature>
<gene>
    <name evidence="4" type="ORF">IW252_001479</name>
</gene>
<dbReference type="Proteomes" id="UP000625033">
    <property type="component" value="Unassembled WGS sequence"/>
</dbReference>
<dbReference type="InterPro" id="IPR050680">
    <property type="entry name" value="YpeA/RimI_acetyltransf"/>
</dbReference>
<dbReference type="AlphaFoldDB" id="A0A931D956"/>
<dbReference type="Gene3D" id="3.40.630.30">
    <property type="match status" value="1"/>
</dbReference>
<accession>A0A931D956</accession>
<dbReference type="PROSITE" id="PS51186">
    <property type="entry name" value="GNAT"/>
    <property type="match status" value="2"/>
</dbReference>
<protein>
    <submittedName>
        <fullName evidence="4">GNAT superfamily N-acetyltransferase</fullName>
    </submittedName>
</protein>
<dbReference type="InterPro" id="IPR000182">
    <property type="entry name" value="GNAT_dom"/>
</dbReference>
<organism evidence="4 5">
    <name type="scientific">Zhihengliuella flava</name>
    <dbReference type="NCBI Taxonomy" id="1285193"/>
    <lineage>
        <taxon>Bacteria</taxon>
        <taxon>Bacillati</taxon>
        <taxon>Actinomycetota</taxon>
        <taxon>Actinomycetes</taxon>
        <taxon>Micrococcales</taxon>
        <taxon>Micrococcaceae</taxon>
        <taxon>Zhihengliuella</taxon>
    </lineage>
</organism>
<keyword evidence="1" id="KW-0808">Transferase</keyword>
<name>A0A931D956_9MICC</name>
<evidence type="ECO:0000256" key="1">
    <source>
        <dbReference type="ARBA" id="ARBA00022679"/>
    </source>
</evidence>